<protein>
    <submittedName>
        <fullName evidence="1">Uncharacterized protein</fullName>
    </submittedName>
</protein>
<comment type="caution">
    <text evidence="1">The sequence shown here is derived from an EMBL/GenBank/DDBJ whole genome shotgun (WGS) entry which is preliminary data.</text>
</comment>
<keyword evidence="2" id="KW-1185">Reference proteome</keyword>
<organism evidence="1 2">
    <name type="scientific">Mongoliitalea lutea</name>
    <dbReference type="NCBI Taxonomy" id="849756"/>
    <lineage>
        <taxon>Bacteria</taxon>
        <taxon>Pseudomonadati</taxon>
        <taxon>Bacteroidota</taxon>
        <taxon>Cytophagia</taxon>
        <taxon>Cytophagales</taxon>
        <taxon>Cyclobacteriaceae</taxon>
        <taxon>Mongoliitalea</taxon>
    </lineage>
</organism>
<name>A0A8J3G454_9BACT</name>
<gene>
    <name evidence="1" type="ORF">GCM10008106_06330</name>
</gene>
<reference evidence="1" key="2">
    <citation type="submission" date="2020-09" db="EMBL/GenBank/DDBJ databases">
        <authorList>
            <person name="Sun Q."/>
            <person name="Kim S."/>
        </authorList>
    </citation>
    <scope>NUCLEOTIDE SEQUENCE</scope>
    <source>
        <strain evidence="1">KCTC 23224</strain>
    </source>
</reference>
<accession>A0A8J3G454</accession>
<evidence type="ECO:0000313" key="2">
    <source>
        <dbReference type="Proteomes" id="UP000642809"/>
    </source>
</evidence>
<proteinExistence type="predicted"/>
<evidence type="ECO:0000313" key="1">
    <source>
        <dbReference type="EMBL" id="GHB28432.1"/>
    </source>
</evidence>
<reference evidence="1" key="1">
    <citation type="journal article" date="2014" name="Int. J. Syst. Evol. Microbiol.">
        <title>Complete genome sequence of Corynebacterium casei LMG S-19264T (=DSM 44701T), isolated from a smear-ripened cheese.</title>
        <authorList>
            <consortium name="US DOE Joint Genome Institute (JGI-PGF)"/>
            <person name="Walter F."/>
            <person name="Albersmeier A."/>
            <person name="Kalinowski J."/>
            <person name="Ruckert C."/>
        </authorList>
    </citation>
    <scope>NUCLEOTIDE SEQUENCE</scope>
    <source>
        <strain evidence="1">KCTC 23224</strain>
    </source>
</reference>
<dbReference type="Proteomes" id="UP000642809">
    <property type="component" value="Unassembled WGS sequence"/>
</dbReference>
<dbReference type="EMBL" id="BMYF01000003">
    <property type="protein sequence ID" value="GHB28432.1"/>
    <property type="molecule type" value="Genomic_DNA"/>
</dbReference>
<dbReference type="AlphaFoldDB" id="A0A8J3G454"/>
<sequence length="128" mass="15213">MHLQSQNFKAKFLRFFDKNGRFLQSVDKNSHRKFFLDSDLGSLMKFFYLSVMKKGKSSPQYFKRVFDDYQVLVKVDSDTFTGIELIIHPDGKVEKTELEFDEEIFEDLEVDEFKLSNPLEFELYLTKA</sequence>